<dbReference type="HAMAP" id="MF_00963">
    <property type="entry name" value="Sigma70_RpoD_SigA"/>
    <property type="match status" value="1"/>
</dbReference>
<comment type="subunit">
    <text evidence="5">Interacts transiently with the RNA polymerase catalytic core.</text>
</comment>
<dbReference type="Pfam" id="PF04542">
    <property type="entry name" value="Sigma70_r2"/>
    <property type="match status" value="1"/>
</dbReference>
<comment type="similarity">
    <text evidence="5">Belongs to the sigma-70 factor family. RpoD/SigA subfamily.</text>
</comment>
<dbReference type="SUPFAM" id="SSF88946">
    <property type="entry name" value="Sigma2 domain of RNA polymerase sigma factors"/>
    <property type="match status" value="1"/>
</dbReference>
<dbReference type="Pfam" id="PF04539">
    <property type="entry name" value="Sigma70_r3"/>
    <property type="match status" value="1"/>
</dbReference>
<dbReference type="InterPro" id="IPR007631">
    <property type="entry name" value="RNA_pol_sigma_70_non-ess"/>
</dbReference>
<evidence type="ECO:0000256" key="3">
    <source>
        <dbReference type="ARBA" id="ARBA00023125"/>
    </source>
</evidence>
<keyword evidence="3 5" id="KW-0238">DNA-binding</keyword>
<keyword evidence="6" id="KW-0175">Coiled coil</keyword>
<dbReference type="PROSITE" id="PS00715">
    <property type="entry name" value="SIGMA70_1"/>
    <property type="match status" value="1"/>
</dbReference>
<keyword evidence="5" id="KW-0963">Cytoplasm</keyword>
<dbReference type="Pfam" id="PF00140">
    <property type="entry name" value="Sigma70_r1_2"/>
    <property type="match status" value="1"/>
</dbReference>
<comment type="function">
    <text evidence="5">Sigma factors are initiation factors that promote the attachment of RNA polymerase to specific initiation sites and are then released. This sigma factor is the primary sigma factor during exponential growth.</text>
</comment>
<evidence type="ECO:0000256" key="4">
    <source>
        <dbReference type="ARBA" id="ARBA00023163"/>
    </source>
</evidence>
<dbReference type="PANTHER" id="PTHR30603">
    <property type="entry name" value="RNA POLYMERASE SIGMA FACTOR RPO"/>
    <property type="match status" value="1"/>
</dbReference>
<dbReference type="InterPro" id="IPR014284">
    <property type="entry name" value="RNA_pol_sigma-70_dom"/>
</dbReference>
<dbReference type="InterPro" id="IPR013325">
    <property type="entry name" value="RNA_pol_sigma_r2"/>
</dbReference>
<dbReference type="SUPFAM" id="SSF88659">
    <property type="entry name" value="Sigma3 and sigma4 domains of RNA polymerase sigma factors"/>
    <property type="match status" value="2"/>
</dbReference>
<organism evidence="10 11">
    <name type="scientific">Cupriavidus pinatubonensis</name>
    <dbReference type="NCBI Taxonomy" id="248026"/>
    <lineage>
        <taxon>Bacteria</taxon>
        <taxon>Pseudomonadati</taxon>
        <taxon>Pseudomonadota</taxon>
        <taxon>Betaproteobacteria</taxon>
        <taxon>Burkholderiales</taxon>
        <taxon>Burkholderiaceae</taxon>
        <taxon>Cupriavidus</taxon>
    </lineage>
</organism>
<comment type="subcellular location">
    <subcellularLocation>
        <location evidence="5">Cytoplasm</location>
    </subcellularLocation>
</comment>
<dbReference type="Gene3D" id="1.10.10.10">
    <property type="entry name" value="Winged helix-like DNA-binding domain superfamily/Winged helix DNA-binding domain"/>
    <property type="match status" value="2"/>
</dbReference>
<dbReference type="RefSeq" id="WP_224010102.1">
    <property type="nucleotide sequence ID" value="NZ_CAJZAF010000057.1"/>
</dbReference>
<feature type="compositionally biased region" description="Acidic residues" evidence="7">
    <location>
        <begin position="185"/>
        <end position="199"/>
    </location>
</feature>
<accession>A0ABM8Y2S5</accession>
<dbReference type="InterPro" id="IPR007627">
    <property type="entry name" value="RNA_pol_sigma70_r2"/>
</dbReference>
<dbReference type="NCBIfam" id="TIGR02937">
    <property type="entry name" value="sigma70-ECF"/>
    <property type="match status" value="1"/>
</dbReference>
<feature type="domain" description="RNA polymerase sigma-70" evidence="9">
    <location>
        <begin position="572"/>
        <end position="598"/>
    </location>
</feature>
<dbReference type="InterPro" id="IPR007630">
    <property type="entry name" value="RNA_pol_sigma70_r4"/>
</dbReference>
<dbReference type="InterPro" id="IPR007624">
    <property type="entry name" value="RNA_pol_sigma70_r3"/>
</dbReference>
<dbReference type="Gene3D" id="1.10.601.10">
    <property type="entry name" value="RNA Polymerase Primary Sigma Factor"/>
    <property type="match status" value="1"/>
</dbReference>
<evidence type="ECO:0000256" key="6">
    <source>
        <dbReference type="SAM" id="Coils"/>
    </source>
</evidence>
<dbReference type="InterPro" id="IPR000943">
    <property type="entry name" value="RNA_pol_sigma70"/>
</dbReference>
<protein>
    <recommendedName>
        <fullName evidence="5">RNA polymerase sigma factor RpoD</fullName>
    </recommendedName>
    <alternativeName>
        <fullName evidence="5">Sigma-70</fullName>
    </alternativeName>
</protein>
<sequence length="614" mass="67427">MNAIQPPHLLALIALGRERGFLIHGEISDCLSDGEAAMADQILAVLAELGVPVVDRAPIDDGMRLEENADAPAMDEHAIAEAAAAVTPIDGRAARSTDPVQMYLREIGAIQLLTREEEVAIAKRQEAALVEMIAAMAAYPPVVAELLAMADEIERGEMAIDELVDQLIDPDATATDEPDVRNEASIDDEPASEDAEPEDAGPTPTSHSAKAPALLQRDVLARLATIRTRFLKRQAHCDDRDRESKYDIEVIQGELAAFRFSAAAMARLGRVLSASIDGIRQAERRIAGILVDRCGMERDEFLHSFAGHETDLGWSETLMTRPSSARPIALARHVPEIQAFQRELIAAQERAALPVCELKALSRRVALAESKARAAKAELIEANLRLVVANAKKYLKRGLPLLDLIQEGNLGLMRAVDRFDYRRGYKFSTYATWWIRQAMSRAIADKGPTIRIPMHLVELVGKINRVSRELFDETGIMPSPKAVAARLSIPEKKVKAALTLVKEPLSLETPLGESGDALLGDNLVDDITASPEASTMQMALQRDMEAALSTLSPREAKILRMRYSIGTATDYTLDEIGQQFGLSRERVRQLESQALRKLRTPEHAGRLQAHREAD</sequence>
<evidence type="ECO:0000313" key="10">
    <source>
        <dbReference type="EMBL" id="CAG9187029.1"/>
    </source>
</evidence>
<dbReference type="Pfam" id="PF03979">
    <property type="entry name" value="Sigma70_r1_1"/>
    <property type="match status" value="1"/>
</dbReference>
<feature type="region of interest" description="Sigma-70 factor domain-3" evidence="5">
    <location>
        <begin position="458"/>
        <end position="534"/>
    </location>
</feature>
<dbReference type="Pfam" id="PF04545">
    <property type="entry name" value="Sigma70_r4"/>
    <property type="match status" value="1"/>
</dbReference>
<evidence type="ECO:0000256" key="5">
    <source>
        <dbReference type="HAMAP-Rule" id="MF_00963"/>
    </source>
</evidence>
<dbReference type="InterPro" id="IPR028630">
    <property type="entry name" value="Sigma70_RpoD"/>
</dbReference>
<dbReference type="PROSITE" id="PS00716">
    <property type="entry name" value="SIGMA70_2"/>
    <property type="match status" value="1"/>
</dbReference>
<dbReference type="InterPro" id="IPR050239">
    <property type="entry name" value="Sigma-70_RNA_pol_init_factors"/>
</dbReference>
<evidence type="ECO:0000256" key="1">
    <source>
        <dbReference type="ARBA" id="ARBA00023015"/>
    </source>
</evidence>
<feature type="domain" description="RNA polymerase sigma-70" evidence="8">
    <location>
        <begin position="403"/>
        <end position="416"/>
    </location>
</feature>
<evidence type="ECO:0000259" key="8">
    <source>
        <dbReference type="PROSITE" id="PS00715"/>
    </source>
</evidence>
<dbReference type="PANTHER" id="PTHR30603:SF60">
    <property type="entry name" value="RNA POLYMERASE SIGMA FACTOR RPOD"/>
    <property type="match status" value="1"/>
</dbReference>
<keyword evidence="11" id="KW-1185">Reference proteome</keyword>
<name>A0ABM8Y2S5_9BURK</name>
<dbReference type="InterPro" id="IPR009042">
    <property type="entry name" value="RNA_pol_sigma70_r1_2"/>
</dbReference>
<evidence type="ECO:0000313" key="11">
    <source>
        <dbReference type="Proteomes" id="UP000701702"/>
    </source>
</evidence>
<dbReference type="Gene3D" id="1.10.220.120">
    <property type="entry name" value="Sigma-70 factor, region 1.1"/>
    <property type="match status" value="1"/>
</dbReference>
<gene>
    <name evidence="10" type="primary">rpoD_3</name>
    <name evidence="5" type="synonym">rpoD</name>
    <name evidence="10" type="ORF">LMG23994_06510</name>
</gene>
<dbReference type="Pfam" id="PF04546">
    <property type="entry name" value="Sigma70_ner"/>
    <property type="match status" value="1"/>
</dbReference>
<feature type="coiled-coil region" evidence="6">
    <location>
        <begin position="358"/>
        <end position="385"/>
    </location>
</feature>
<evidence type="ECO:0000259" key="9">
    <source>
        <dbReference type="PROSITE" id="PS00716"/>
    </source>
</evidence>
<proteinExistence type="inferred from homology"/>
<dbReference type="PRINTS" id="PR00046">
    <property type="entry name" value="SIGMA70FCT"/>
</dbReference>
<dbReference type="InterPro" id="IPR013324">
    <property type="entry name" value="RNA_pol_sigma_r3/r4-like"/>
</dbReference>
<keyword evidence="1 5" id="KW-0805">Transcription regulation</keyword>
<dbReference type="EMBL" id="CAJZAF010000057">
    <property type="protein sequence ID" value="CAG9187029.1"/>
    <property type="molecule type" value="Genomic_DNA"/>
</dbReference>
<keyword evidence="4 5" id="KW-0804">Transcription</keyword>
<feature type="region of interest" description="Disordered" evidence="7">
    <location>
        <begin position="172"/>
        <end position="211"/>
    </location>
</feature>
<feature type="region of interest" description="Sigma-70 factor domain-2" evidence="5">
    <location>
        <begin position="379"/>
        <end position="449"/>
    </location>
</feature>
<dbReference type="InterPro" id="IPR007127">
    <property type="entry name" value="RNA_pol_sigma_70_r1_1"/>
</dbReference>
<dbReference type="NCBIfam" id="NF004208">
    <property type="entry name" value="PRK05658.1"/>
    <property type="match status" value="1"/>
</dbReference>
<keyword evidence="2 5" id="KW-0731">Sigma factor</keyword>
<reference evidence="10 11" key="1">
    <citation type="submission" date="2021-08" db="EMBL/GenBank/DDBJ databases">
        <authorList>
            <person name="Peeters C."/>
        </authorList>
    </citation>
    <scope>NUCLEOTIDE SEQUENCE [LARGE SCALE GENOMIC DNA]</scope>
    <source>
        <strain evidence="10 11">LMG 23994</strain>
    </source>
</reference>
<dbReference type="InterPro" id="IPR036388">
    <property type="entry name" value="WH-like_DNA-bd_sf"/>
</dbReference>
<feature type="short sequence motif" description="Interaction with polymerase core subunit RpoC" evidence="5">
    <location>
        <begin position="403"/>
        <end position="406"/>
    </location>
</feature>
<feature type="DNA-binding region" description="H-T-H motif" evidence="5">
    <location>
        <begin position="573"/>
        <end position="592"/>
    </location>
</feature>
<evidence type="ECO:0000256" key="2">
    <source>
        <dbReference type="ARBA" id="ARBA00023082"/>
    </source>
</evidence>
<feature type="region of interest" description="Sigma-70 factor domain-4" evidence="5">
    <location>
        <begin position="547"/>
        <end position="600"/>
    </location>
</feature>
<dbReference type="InterPro" id="IPR042189">
    <property type="entry name" value="RNA_pol_sigma_70_r1_1_sf"/>
</dbReference>
<dbReference type="CDD" id="cd06171">
    <property type="entry name" value="Sigma70_r4"/>
    <property type="match status" value="1"/>
</dbReference>
<dbReference type="Proteomes" id="UP000701702">
    <property type="component" value="Unassembled WGS sequence"/>
</dbReference>
<comment type="caution">
    <text evidence="10">The sequence shown here is derived from an EMBL/GenBank/DDBJ whole genome shotgun (WGS) entry which is preliminary data.</text>
</comment>
<evidence type="ECO:0000256" key="7">
    <source>
        <dbReference type="SAM" id="MobiDB-lite"/>
    </source>
</evidence>